<keyword evidence="7" id="KW-1185">Reference proteome</keyword>
<gene>
    <name evidence="6" type="ORF">FD29_GL001463</name>
</gene>
<dbReference type="PATRIC" id="fig|1423770.3.peg.1502"/>
<proteinExistence type="inferred from homology"/>
<evidence type="ECO:0000256" key="2">
    <source>
        <dbReference type="ARBA" id="ARBA00010333"/>
    </source>
</evidence>
<dbReference type="Pfam" id="PF00497">
    <property type="entry name" value="SBP_bac_3"/>
    <property type="match status" value="1"/>
</dbReference>
<dbReference type="PANTHER" id="PTHR35936">
    <property type="entry name" value="MEMBRANE-BOUND LYTIC MUREIN TRANSGLYCOSYLASE F"/>
    <property type="match status" value="1"/>
</dbReference>
<evidence type="ECO:0000256" key="4">
    <source>
        <dbReference type="RuleBase" id="RU003744"/>
    </source>
</evidence>
<dbReference type="SUPFAM" id="SSF53850">
    <property type="entry name" value="Periplasmic binding protein-like II"/>
    <property type="match status" value="1"/>
</dbReference>
<evidence type="ECO:0000256" key="1">
    <source>
        <dbReference type="ARBA" id="ARBA00004196"/>
    </source>
</evidence>
<organism evidence="6 7">
    <name type="scientific">Companilactobacillus mindensis DSM 14500</name>
    <dbReference type="NCBI Taxonomy" id="1423770"/>
    <lineage>
        <taxon>Bacteria</taxon>
        <taxon>Bacillati</taxon>
        <taxon>Bacillota</taxon>
        <taxon>Bacilli</taxon>
        <taxon>Lactobacillales</taxon>
        <taxon>Lactobacillaceae</taxon>
        <taxon>Companilactobacillus</taxon>
    </lineage>
</organism>
<dbReference type="Gene3D" id="3.40.190.10">
    <property type="entry name" value="Periplasmic binding protein-like II"/>
    <property type="match status" value="2"/>
</dbReference>
<dbReference type="AlphaFoldDB" id="A0A0R1QDN0"/>
<comment type="similarity">
    <text evidence="2 4">Belongs to the bacterial solute-binding protein 3 family.</text>
</comment>
<dbReference type="GO" id="GO:0030313">
    <property type="term" value="C:cell envelope"/>
    <property type="evidence" value="ECO:0007669"/>
    <property type="project" value="UniProtKB-SubCell"/>
</dbReference>
<evidence type="ECO:0000259" key="5">
    <source>
        <dbReference type="SMART" id="SM00062"/>
    </source>
</evidence>
<name>A0A0R1QDN0_9LACO</name>
<dbReference type="STRING" id="1423770.FD29_GL001463"/>
<keyword evidence="3" id="KW-0732">Signal</keyword>
<evidence type="ECO:0000313" key="7">
    <source>
        <dbReference type="Proteomes" id="UP000050872"/>
    </source>
</evidence>
<dbReference type="EMBL" id="AZEZ01000099">
    <property type="protein sequence ID" value="KRL42813.1"/>
    <property type="molecule type" value="Genomic_DNA"/>
</dbReference>
<protein>
    <submittedName>
        <fullName evidence="6">Amino acid ABC transporter substrate-binding component</fullName>
    </submittedName>
</protein>
<accession>A0A0R1QDN0</accession>
<sequence>MKKRIALILTTIVALVLVLTGCSNGKKSANDDTKTAGTLTIGLEGTYAPYSYRDNGKLTGFEVDLGKAVAKKLDLKAKFVPTKWDSLIAGLNSNTFDVVLNNVAENPSRQKHYIFSTPYIYSKSVIITKDGTGINSVDDIKGKKISAGTGTDNYNHAEKFGAKVVPAADFQTDMSMIDQGRVAGAINSKEAFLYWKKSHKSTDLKYITIPDNKLEPSKIAPIYNKKSTHLRGRVNKAIKELYADGTMKKLSIKYFGEDITKK</sequence>
<dbReference type="InterPro" id="IPR018313">
    <property type="entry name" value="SBP_3_CS"/>
</dbReference>
<evidence type="ECO:0000256" key="3">
    <source>
        <dbReference type="ARBA" id="ARBA00022729"/>
    </source>
</evidence>
<feature type="domain" description="Solute-binding protein family 3/N-terminal" evidence="5">
    <location>
        <begin position="38"/>
        <end position="258"/>
    </location>
</feature>
<dbReference type="PROSITE" id="PS51257">
    <property type="entry name" value="PROKAR_LIPOPROTEIN"/>
    <property type="match status" value="1"/>
</dbReference>
<dbReference type="PROSITE" id="PS01039">
    <property type="entry name" value="SBP_BACTERIAL_3"/>
    <property type="match status" value="1"/>
</dbReference>
<dbReference type="Proteomes" id="UP000050872">
    <property type="component" value="Unassembled WGS sequence"/>
</dbReference>
<comment type="caution">
    <text evidence="6">The sequence shown here is derived from an EMBL/GenBank/DDBJ whole genome shotgun (WGS) entry which is preliminary data.</text>
</comment>
<comment type="subcellular location">
    <subcellularLocation>
        <location evidence="1">Cell envelope</location>
    </subcellularLocation>
</comment>
<evidence type="ECO:0000313" key="6">
    <source>
        <dbReference type="EMBL" id="KRL42813.1"/>
    </source>
</evidence>
<dbReference type="InterPro" id="IPR001638">
    <property type="entry name" value="Solute-binding_3/MltF_N"/>
</dbReference>
<reference evidence="6 7" key="1">
    <citation type="journal article" date="2015" name="Genome Announc.">
        <title>Expanding the biotechnology potential of lactobacilli through comparative genomics of 213 strains and associated genera.</title>
        <authorList>
            <person name="Sun Z."/>
            <person name="Harris H.M."/>
            <person name="McCann A."/>
            <person name="Guo C."/>
            <person name="Argimon S."/>
            <person name="Zhang W."/>
            <person name="Yang X."/>
            <person name="Jeffery I.B."/>
            <person name="Cooney J.C."/>
            <person name="Kagawa T.F."/>
            <person name="Liu W."/>
            <person name="Song Y."/>
            <person name="Salvetti E."/>
            <person name="Wrobel A."/>
            <person name="Rasinkangas P."/>
            <person name="Parkhill J."/>
            <person name="Rea M.C."/>
            <person name="O'Sullivan O."/>
            <person name="Ritari J."/>
            <person name="Douillard F.P."/>
            <person name="Paul Ross R."/>
            <person name="Yang R."/>
            <person name="Briner A.E."/>
            <person name="Felis G.E."/>
            <person name="de Vos W.M."/>
            <person name="Barrangou R."/>
            <person name="Klaenhammer T.R."/>
            <person name="Caufield P.W."/>
            <person name="Cui Y."/>
            <person name="Zhang H."/>
            <person name="O'Toole P.W."/>
        </authorList>
    </citation>
    <scope>NUCLEOTIDE SEQUENCE [LARGE SCALE GENOMIC DNA]</scope>
    <source>
        <strain evidence="6 7">DSM 14500</strain>
    </source>
</reference>
<dbReference type="SMART" id="SM00062">
    <property type="entry name" value="PBPb"/>
    <property type="match status" value="1"/>
</dbReference>
<dbReference type="OrthoDB" id="8613538at2"/>
<dbReference type="PANTHER" id="PTHR35936:SF19">
    <property type="entry name" value="AMINO-ACID-BINDING PROTEIN YXEM-RELATED"/>
    <property type="match status" value="1"/>
</dbReference>
<dbReference type="RefSeq" id="WP_057888766.1">
    <property type="nucleotide sequence ID" value="NZ_AZEZ01000099.1"/>
</dbReference>